<dbReference type="AlphaFoldDB" id="U5DEH7"/>
<protein>
    <submittedName>
        <fullName evidence="2">BioD-like N-terminal domain of phosphotransacetylase</fullName>
    </submittedName>
</protein>
<evidence type="ECO:0000313" key="2">
    <source>
        <dbReference type="EMBL" id="ERN40021.1"/>
    </source>
</evidence>
<dbReference type="eggNOG" id="COG0857">
    <property type="taxonomic scope" value="Bacteria"/>
</dbReference>
<reference evidence="2 3" key="1">
    <citation type="submission" date="2013-05" db="EMBL/GenBank/DDBJ databases">
        <title>Draft genome sequence of Rubidibacter lacunae KORDI 51-2.</title>
        <authorList>
            <person name="Choi D.H."/>
            <person name="Noh J.H."/>
            <person name="Kwon K.-K."/>
            <person name="Lee J.-H."/>
            <person name="Ryu J.-Y."/>
        </authorList>
    </citation>
    <scope>NUCLEOTIDE SEQUENCE [LARGE SCALE GENOMIC DNA]</scope>
    <source>
        <strain evidence="2 3">KORDI 51-2</strain>
    </source>
</reference>
<proteinExistence type="predicted"/>
<dbReference type="PATRIC" id="fig|582515.4.peg.3942"/>
<dbReference type="PANTHER" id="PTHR43356">
    <property type="entry name" value="PHOSPHATE ACETYLTRANSFERASE"/>
    <property type="match status" value="1"/>
</dbReference>
<dbReference type="InParanoid" id="U5DEH7"/>
<dbReference type="OrthoDB" id="9769095at2"/>
<organism evidence="2 3">
    <name type="scientific">Rubidibacter lacunae KORDI 51-2</name>
    <dbReference type="NCBI Taxonomy" id="582515"/>
    <lineage>
        <taxon>Bacteria</taxon>
        <taxon>Bacillati</taxon>
        <taxon>Cyanobacteriota</taxon>
        <taxon>Cyanophyceae</taxon>
        <taxon>Oscillatoriophycideae</taxon>
        <taxon>Chroococcales</taxon>
        <taxon>Aphanothecaceae</taxon>
        <taxon>Rubidibacter</taxon>
    </lineage>
</organism>
<evidence type="ECO:0000259" key="1">
    <source>
        <dbReference type="Pfam" id="PF07085"/>
    </source>
</evidence>
<dbReference type="Gene3D" id="3.40.50.300">
    <property type="entry name" value="P-loop containing nucleotide triphosphate hydrolases"/>
    <property type="match status" value="1"/>
</dbReference>
<accession>U5DEH7</accession>
<dbReference type="SUPFAM" id="SSF52540">
    <property type="entry name" value="P-loop containing nucleoside triphosphate hydrolases"/>
    <property type="match status" value="1"/>
</dbReference>
<gene>
    <name evidence="2" type="ORF">KR51_00035090</name>
</gene>
<dbReference type="Pfam" id="PF13500">
    <property type="entry name" value="AAA_26"/>
    <property type="match status" value="1"/>
</dbReference>
<dbReference type="Gene3D" id="3.40.1390.20">
    <property type="entry name" value="HprK N-terminal domain-like"/>
    <property type="match status" value="1"/>
</dbReference>
<dbReference type="STRING" id="582515.KR51_00035090"/>
<sequence length="363" mass="39685">MAQSARVLLIGSTEAHTGKSALVLGAANQLRDRGIPIAYSKPLGSFVEPKSVDSLLEEDVQLVATMLDLPPGRVGQPIAYFDERTFDRAFQEGSDRDLRQQLCASVRSLAAELVLVEAPATLTEGKLFELTTEQMAEALDASVLLVVRGRSPRSVDAVLAAKEQLGERLVGVSINSVPDSQRCLMAESVRPYLERHGIPVFGLLPSSELLESVSVREIANQLGARVLCCANRLDLMVENLTIGAMNVNSALRYFRKGRNLAVITGGDRSDLQLAAMETSAHCLILTGQVDPQEFILQRAEALEVPILNVDLDTLTTVQIVERVFARARIQEPIKVDCVRELMSEHFDLDRLLDAIQFNAPIST</sequence>
<dbReference type="InterPro" id="IPR028979">
    <property type="entry name" value="Ser_kin/Pase_Hpr-like_N_sf"/>
</dbReference>
<evidence type="ECO:0000313" key="3">
    <source>
        <dbReference type="Proteomes" id="UP000016960"/>
    </source>
</evidence>
<dbReference type="InterPro" id="IPR050500">
    <property type="entry name" value="Phos_Acetyltrans/Butyryltrans"/>
</dbReference>
<name>U5DEH7_9CHRO</name>
<dbReference type="EMBL" id="ASSJ01000082">
    <property type="protein sequence ID" value="ERN40021.1"/>
    <property type="molecule type" value="Genomic_DNA"/>
</dbReference>
<dbReference type="Proteomes" id="UP000016960">
    <property type="component" value="Unassembled WGS sequence"/>
</dbReference>
<dbReference type="SUPFAM" id="SSF75138">
    <property type="entry name" value="HprK N-terminal domain-like"/>
    <property type="match status" value="1"/>
</dbReference>
<dbReference type="PANTHER" id="PTHR43356:SF2">
    <property type="entry name" value="PHOSPHATE ACETYLTRANSFERASE"/>
    <property type="match status" value="1"/>
</dbReference>
<dbReference type="InterPro" id="IPR010766">
    <property type="entry name" value="DRTGG"/>
</dbReference>
<comment type="caution">
    <text evidence="2">The sequence shown here is derived from an EMBL/GenBank/DDBJ whole genome shotgun (WGS) entry which is preliminary data.</text>
</comment>
<feature type="domain" description="DRTGG" evidence="1">
    <location>
        <begin position="217"/>
        <end position="322"/>
    </location>
</feature>
<keyword evidence="3" id="KW-1185">Reference proteome</keyword>
<dbReference type="Pfam" id="PF07085">
    <property type="entry name" value="DRTGG"/>
    <property type="match status" value="1"/>
</dbReference>
<dbReference type="RefSeq" id="WP_022609126.1">
    <property type="nucleotide sequence ID" value="NZ_ASSJ01000082.1"/>
</dbReference>
<dbReference type="InterPro" id="IPR027417">
    <property type="entry name" value="P-loop_NTPase"/>
</dbReference>